<reference evidence="1 2" key="1">
    <citation type="journal article" date="2016" name="Sci. Rep.">
        <title>The genome sequence of the outbreeding globe artichoke constructed de novo incorporating a phase-aware low-pass sequencing strategy of F1 progeny.</title>
        <authorList>
            <person name="Scaglione D."/>
            <person name="Reyes-Chin-Wo S."/>
            <person name="Acquadro A."/>
            <person name="Froenicke L."/>
            <person name="Portis E."/>
            <person name="Beitel C."/>
            <person name="Tirone M."/>
            <person name="Mauro R."/>
            <person name="Lo Monaco A."/>
            <person name="Mauromicale G."/>
            <person name="Faccioli P."/>
            <person name="Cattivelli L."/>
            <person name="Rieseberg L."/>
            <person name="Michelmore R."/>
            <person name="Lanteri S."/>
        </authorList>
    </citation>
    <scope>NUCLEOTIDE SEQUENCE [LARGE SCALE GENOMIC DNA]</scope>
    <source>
        <strain evidence="1">2C</strain>
    </source>
</reference>
<evidence type="ECO:0000313" key="2">
    <source>
        <dbReference type="Proteomes" id="UP000243975"/>
    </source>
</evidence>
<dbReference type="Proteomes" id="UP000243975">
    <property type="component" value="Unassembled WGS sequence"/>
</dbReference>
<dbReference type="PANTHER" id="PTHR43752">
    <property type="entry name" value="BNR/ASP-BOX REPEAT FAMILY PROTEIN"/>
    <property type="match status" value="1"/>
</dbReference>
<protein>
    <recommendedName>
        <fullName evidence="3">Sialidase</fullName>
    </recommendedName>
</protein>
<dbReference type="STRING" id="59895.A0A103XB31"/>
<comment type="caution">
    <text evidence="1">The sequence shown here is derived from an EMBL/GenBank/DDBJ whole genome shotgun (WGS) entry which is preliminary data.</text>
</comment>
<accession>A0A103XB31</accession>
<evidence type="ECO:0008006" key="3">
    <source>
        <dbReference type="Google" id="ProtNLM"/>
    </source>
</evidence>
<gene>
    <name evidence="1" type="ORF">Ccrd_025318</name>
</gene>
<dbReference type="AlphaFoldDB" id="A0A103XB31"/>
<dbReference type="PANTHER" id="PTHR43752:SF2">
    <property type="entry name" value="BNR_ASP-BOX REPEAT FAMILY PROTEIN"/>
    <property type="match status" value="1"/>
</dbReference>
<keyword evidence="2" id="KW-1185">Reference proteome</keyword>
<evidence type="ECO:0000313" key="1">
    <source>
        <dbReference type="EMBL" id="KVH87443.1"/>
    </source>
</evidence>
<dbReference type="Gramene" id="KVH87443">
    <property type="protein sequence ID" value="KVH87443"/>
    <property type="gene ID" value="Ccrd_025318"/>
</dbReference>
<name>A0A103XB31_CYNCS</name>
<proteinExistence type="predicted"/>
<organism evidence="1 2">
    <name type="scientific">Cynara cardunculus var. scolymus</name>
    <name type="common">Globe artichoke</name>
    <name type="synonym">Cynara scolymus</name>
    <dbReference type="NCBI Taxonomy" id="59895"/>
    <lineage>
        <taxon>Eukaryota</taxon>
        <taxon>Viridiplantae</taxon>
        <taxon>Streptophyta</taxon>
        <taxon>Embryophyta</taxon>
        <taxon>Tracheophyta</taxon>
        <taxon>Spermatophyta</taxon>
        <taxon>Magnoliopsida</taxon>
        <taxon>eudicotyledons</taxon>
        <taxon>Gunneridae</taxon>
        <taxon>Pentapetalae</taxon>
        <taxon>asterids</taxon>
        <taxon>campanulids</taxon>
        <taxon>Asterales</taxon>
        <taxon>Asteraceae</taxon>
        <taxon>Carduoideae</taxon>
        <taxon>Cardueae</taxon>
        <taxon>Carduinae</taxon>
        <taxon>Cynara</taxon>
    </lineage>
</organism>
<sequence length="49" mass="5363">MRAYNTVPRVVLKVAISADDGDSWKDVATLEEIEGMEFSYLAVIEASDG</sequence>
<dbReference type="EMBL" id="LEKV01006218">
    <property type="protein sequence ID" value="KVH87443.1"/>
    <property type="molecule type" value="Genomic_DNA"/>
</dbReference>